<organism evidence="3 4">
    <name type="scientific">Harryflintia acetispora</name>
    <dbReference type="NCBI Taxonomy" id="1849041"/>
    <lineage>
        <taxon>Bacteria</taxon>
        <taxon>Bacillati</taxon>
        <taxon>Bacillota</taxon>
        <taxon>Clostridia</taxon>
        <taxon>Eubacteriales</taxon>
        <taxon>Oscillospiraceae</taxon>
        <taxon>Harryflintia</taxon>
    </lineage>
</organism>
<dbReference type="AlphaFoldDB" id="A0A9X8UK16"/>
<feature type="transmembrane region" description="Helical" evidence="1">
    <location>
        <begin position="193"/>
        <end position="210"/>
    </location>
</feature>
<dbReference type="GO" id="GO:0004175">
    <property type="term" value="F:endopeptidase activity"/>
    <property type="evidence" value="ECO:0007669"/>
    <property type="project" value="UniProtKB-ARBA"/>
</dbReference>
<dbReference type="GO" id="GO:0080120">
    <property type="term" value="P:CAAX-box protein maturation"/>
    <property type="evidence" value="ECO:0007669"/>
    <property type="project" value="UniProtKB-ARBA"/>
</dbReference>
<evidence type="ECO:0000313" key="4">
    <source>
        <dbReference type="Proteomes" id="UP000294682"/>
    </source>
</evidence>
<keyword evidence="1" id="KW-0812">Transmembrane</keyword>
<dbReference type="GO" id="GO:0006508">
    <property type="term" value="P:proteolysis"/>
    <property type="evidence" value="ECO:0007669"/>
    <property type="project" value="UniProtKB-KW"/>
</dbReference>
<feature type="transmembrane region" description="Helical" evidence="1">
    <location>
        <begin position="259"/>
        <end position="283"/>
    </location>
</feature>
<dbReference type="Pfam" id="PF02517">
    <property type="entry name" value="Rce1-like"/>
    <property type="match status" value="1"/>
</dbReference>
<keyword evidence="3" id="KW-0645">Protease</keyword>
<evidence type="ECO:0000256" key="1">
    <source>
        <dbReference type="SAM" id="Phobius"/>
    </source>
</evidence>
<keyword evidence="1" id="KW-0472">Membrane</keyword>
<accession>A0A9X8UK16</accession>
<feature type="transmembrane region" description="Helical" evidence="1">
    <location>
        <begin position="217"/>
        <end position="239"/>
    </location>
</feature>
<sequence length="330" mass="36986">MNGFYDFSPDRERARCSRIGWSLFAMVLLTQLVGIVCLWLLPRLFPALAGLVWYAPALSILLPMLIGYPLLCLLLLPVKPLAAPEARPMRPLQFLGALVCAFGLGYLCNFVTVLLTTAFGELLGRPYENPLFSLAGTLPFPVLFLFMVVIGPILEEYIFRRVLLERLRHWGERFCMFASAAVFALAHGNLSQLLYAFAVGLVLGYVVLRFGRLRYSVLLHMLLNLPGALILGLLGPQMLYALERQPQQMVEFGRQAVGMLAVTLILSEFVLLTILGSVLILTFRRQQLLLPRGPMGWPEKLKYRLFFTSPGIAAYIWLSAVLILLALLWG</sequence>
<comment type="caution">
    <text evidence="3">The sequence shown here is derived from an EMBL/GenBank/DDBJ whole genome shotgun (WGS) entry which is preliminary data.</text>
</comment>
<dbReference type="Proteomes" id="UP000294682">
    <property type="component" value="Unassembled WGS sequence"/>
</dbReference>
<feature type="transmembrane region" description="Helical" evidence="1">
    <location>
        <begin position="97"/>
        <end position="119"/>
    </location>
</feature>
<keyword evidence="4" id="KW-1185">Reference proteome</keyword>
<dbReference type="EMBL" id="SLUK01000003">
    <property type="protein sequence ID" value="TCL44008.1"/>
    <property type="molecule type" value="Genomic_DNA"/>
</dbReference>
<feature type="transmembrane region" description="Helical" evidence="1">
    <location>
        <begin position="131"/>
        <end position="150"/>
    </location>
</feature>
<feature type="transmembrane region" description="Helical" evidence="1">
    <location>
        <begin position="53"/>
        <end position="76"/>
    </location>
</feature>
<keyword evidence="3" id="KW-0378">Hydrolase</keyword>
<keyword evidence="1" id="KW-1133">Transmembrane helix</keyword>
<evidence type="ECO:0000259" key="2">
    <source>
        <dbReference type="Pfam" id="PF02517"/>
    </source>
</evidence>
<gene>
    <name evidence="3" type="ORF">EDD78_10345</name>
</gene>
<evidence type="ECO:0000313" key="3">
    <source>
        <dbReference type="EMBL" id="TCL44008.1"/>
    </source>
</evidence>
<protein>
    <submittedName>
        <fullName evidence="3">CAAX prenyl protease-like protein</fullName>
    </submittedName>
</protein>
<dbReference type="RefSeq" id="WP_132084157.1">
    <property type="nucleotide sequence ID" value="NZ_SLUK01000003.1"/>
</dbReference>
<dbReference type="PANTHER" id="PTHR36435">
    <property type="entry name" value="SLR1288 PROTEIN"/>
    <property type="match status" value="1"/>
</dbReference>
<dbReference type="InterPro" id="IPR052710">
    <property type="entry name" value="CAAX_protease"/>
</dbReference>
<dbReference type="PANTHER" id="PTHR36435:SF1">
    <property type="entry name" value="CAAX AMINO TERMINAL PROTEASE FAMILY PROTEIN"/>
    <property type="match status" value="1"/>
</dbReference>
<feature type="domain" description="CAAX prenyl protease 2/Lysostaphin resistance protein A-like" evidence="2">
    <location>
        <begin position="140"/>
        <end position="225"/>
    </location>
</feature>
<feature type="transmembrane region" description="Helical" evidence="1">
    <location>
        <begin position="170"/>
        <end position="187"/>
    </location>
</feature>
<proteinExistence type="predicted"/>
<feature type="transmembrane region" description="Helical" evidence="1">
    <location>
        <begin position="304"/>
        <end position="329"/>
    </location>
</feature>
<feature type="transmembrane region" description="Helical" evidence="1">
    <location>
        <begin position="21"/>
        <end position="41"/>
    </location>
</feature>
<name>A0A9X8UK16_9FIRM</name>
<dbReference type="InterPro" id="IPR003675">
    <property type="entry name" value="Rce1/LyrA-like_dom"/>
</dbReference>
<reference evidence="3 4" key="1">
    <citation type="submission" date="2019-03" db="EMBL/GenBank/DDBJ databases">
        <title>Genomic Encyclopedia of Type Strains, Phase IV (KMG-IV): sequencing the most valuable type-strain genomes for metagenomic binning, comparative biology and taxonomic classification.</title>
        <authorList>
            <person name="Goeker M."/>
        </authorList>
    </citation>
    <scope>NUCLEOTIDE SEQUENCE [LARGE SCALE GENOMIC DNA]</scope>
    <source>
        <strain evidence="3 4">DSM 100433</strain>
    </source>
</reference>